<evidence type="ECO:0000313" key="4">
    <source>
        <dbReference type="EMBL" id="MDQ6413487.1"/>
    </source>
</evidence>
<reference evidence="4" key="1">
    <citation type="submission" date="2022-06" db="EMBL/GenBank/DDBJ databases">
        <title>PHB producers.</title>
        <authorList>
            <person name="Besaury L."/>
        </authorList>
    </citation>
    <scope>NUCLEOTIDE SEQUENCE</scope>
    <source>
        <strain evidence="4 5">SEWS6</strain>
    </source>
</reference>
<evidence type="ECO:0000256" key="2">
    <source>
        <dbReference type="SAM" id="Phobius"/>
    </source>
</evidence>
<feature type="region of interest" description="Disordered" evidence="1">
    <location>
        <begin position="45"/>
        <end position="75"/>
    </location>
</feature>
<keyword evidence="2" id="KW-1133">Transmembrane helix</keyword>
<comment type="caution">
    <text evidence="4">The sequence shown here is derived from an EMBL/GenBank/DDBJ whole genome shotgun (WGS) entry which is preliminary data.</text>
</comment>
<name>A0AAP5BMT9_9BURK</name>
<feature type="compositionally biased region" description="Basic and acidic residues" evidence="1">
    <location>
        <begin position="45"/>
        <end position="57"/>
    </location>
</feature>
<keyword evidence="2" id="KW-0812">Transmembrane</keyword>
<gene>
    <name evidence="4" type="ORF">NIE36_40905</name>
    <name evidence="3" type="ORF">OSB80_41010</name>
</gene>
<dbReference type="Proteomes" id="UP001242288">
    <property type="component" value="Unassembled WGS sequence"/>
</dbReference>
<accession>A0AAP5BMT9</accession>
<organism evidence="4 6">
    <name type="scientific">Paraburkholderia madseniana</name>
    <dbReference type="NCBI Taxonomy" id="2599607"/>
    <lineage>
        <taxon>Bacteria</taxon>
        <taxon>Pseudomonadati</taxon>
        <taxon>Pseudomonadota</taxon>
        <taxon>Betaproteobacteria</taxon>
        <taxon>Burkholderiales</taxon>
        <taxon>Burkholderiaceae</taxon>
        <taxon>Paraburkholderia</taxon>
    </lineage>
</organism>
<evidence type="ECO:0000313" key="6">
    <source>
        <dbReference type="Proteomes" id="UP001242288"/>
    </source>
</evidence>
<protein>
    <submittedName>
        <fullName evidence="4">Uncharacterized protein</fullName>
    </submittedName>
</protein>
<dbReference type="EMBL" id="JAMXWF010000060">
    <property type="protein sequence ID" value="MDQ6413487.1"/>
    <property type="molecule type" value="Genomic_DNA"/>
</dbReference>
<keyword evidence="5" id="KW-1185">Reference proteome</keyword>
<evidence type="ECO:0000256" key="1">
    <source>
        <dbReference type="SAM" id="MobiDB-lite"/>
    </source>
</evidence>
<proteinExistence type="predicted"/>
<dbReference type="AlphaFoldDB" id="A0AAP5BMT9"/>
<dbReference type="EMBL" id="JAPKHW010000060">
    <property type="protein sequence ID" value="MCX4151676.1"/>
    <property type="molecule type" value="Genomic_DNA"/>
</dbReference>
<feature type="transmembrane region" description="Helical" evidence="2">
    <location>
        <begin position="105"/>
        <end position="134"/>
    </location>
</feature>
<dbReference type="Proteomes" id="UP001209412">
    <property type="component" value="Unassembled WGS sequence"/>
</dbReference>
<evidence type="ECO:0000313" key="5">
    <source>
        <dbReference type="Proteomes" id="UP001209412"/>
    </source>
</evidence>
<dbReference type="RefSeq" id="WP_266242209.1">
    <property type="nucleotide sequence ID" value="NZ_JAMXWF010000060.1"/>
</dbReference>
<sequence length="140" mass="15111">MANRGSVMIAEITVSIRGDGRYRLVCRRGMRCCCAGIRRDPHLAEEQRDEQRYDSKRTLGAAAHESGQASRWGRVNAPGTPANHRVGHANSLAAGPAIRSPDCTVVAFIVIALCIIFISWGGMIAVILAIRIALEEGNAD</sequence>
<evidence type="ECO:0000313" key="3">
    <source>
        <dbReference type="EMBL" id="MCX4151676.1"/>
    </source>
</evidence>
<keyword evidence="2" id="KW-0472">Membrane</keyword>